<dbReference type="RefSeq" id="WP_088843327.1">
    <property type="nucleotide sequence ID" value="NZ_FYEW01000001.1"/>
</dbReference>
<organism evidence="1 2">
    <name type="scientific">Hymenobacter gelipurpurascens</name>
    <dbReference type="NCBI Taxonomy" id="89968"/>
    <lineage>
        <taxon>Bacteria</taxon>
        <taxon>Pseudomonadati</taxon>
        <taxon>Bacteroidota</taxon>
        <taxon>Cytophagia</taxon>
        <taxon>Cytophagales</taxon>
        <taxon>Hymenobacteraceae</taxon>
        <taxon>Hymenobacter</taxon>
    </lineage>
</organism>
<keyword evidence="2" id="KW-1185">Reference proteome</keyword>
<proteinExistence type="predicted"/>
<reference evidence="2" key="1">
    <citation type="submission" date="2017-06" db="EMBL/GenBank/DDBJ databases">
        <authorList>
            <person name="Varghese N."/>
            <person name="Submissions S."/>
        </authorList>
    </citation>
    <scope>NUCLEOTIDE SEQUENCE [LARGE SCALE GENOMIC DNA]</scope>
    <source>
        <strain evidence="2">DSM 11116</strain>
    </source>
</reference>
<evidence type="ECO:0000313" key="2">
    <source>
        <dbReference type="Proteomes" id="UP000198131"/>
    </source>
</evidence>
<evidence type="ECO:0000313" key="1">
    <source>
        <dbReference type="EMBL" id="SNC67832.1"/>
    </source>
</evidence>
<protein>
    <submittedName>
        <fullName evidence="1">Uncharacterized protein</fullName>
    </submittedName>
</protein>
<dbReference type="AlphaFoldDB" id="A0A212TP92"/>
<dbReference type="Proteomes" id="UP000198131">
    <property type="component" value="Unassembled WGS sequence"/>
</dbReference>
<accession>A0A212TP92</accession>
<dbReference type="EMBL" id="FYEW01000001">
    <property type="protein sequence ID" value="SNC67832.1"/>
    <property type="molecule type" value="Genomic_DNA"/>
</dbReference>
<gene>
    <name evidence="1" type="ORF">SAMN06265337_2087</name>
</gene>
<name>A0A212TP92_9BACT</name>
<sequence>MYQPTSSRTYTRYPVPAATPGRLARRLSGMLPTDYDFSRDTLTEEEGRARNSQAYPGYC</sequence>